<dbReference type="SUPFAM" id="SSF48371">
    <property type="entry name" value="ARM repeat"/>
    <property type="match status" value="2"/>
</dbReference>
<accession>A0A0G4J026</accession>
<dbReference type="EMBL" id="CDSF01000101">
    <property type="protein sequence ID" value="CEP00626.1"/>
    <property type="molecule type" value="Genomic_DNA"/>
</dbReference>
<feature type="domain" description="Mon2/Sec7/BIG1-like HUS" evidence="4">
    <location>
        <begin position="204"/>
        <end position="355"/>
    </location>
</feature>
<gene>
    <name evidence="7" type="ORF">PBRA_001680</name>
    <name evidence="8" type="ORF">PLBR_LOCUS1096</name>
</gene>
<reference evidence="7 9" key="1">
    <citation type="submission" date="2015-02" db="EMBL/GenBank/DDBJ databases">
        <authorList>
            <person name="Chooi Y.-H."/>
        </authorList>
    </citation>
    <scope>NUCLEOTIDE SEQUENCE [LARGE SCALE GENOMIC DNA]</scope>
    <source>
        <strain evidence="7">E3</strain>
    </source>
</reference>
<dbReference type="Proteomes" id="UP000290189">
    <property type="component" value="Unassembled WGS sequence"/>
</dbReference>
<dbReference type="Pfam" id="PF16213">
    <property type="entry name" value="DCB"/>
    <property type="match status" value="1"/>
</dbReference>
<organism evidence="7 9">
    <name type="scientific">Plasmodiophora brassicae</name>
    <name type="common">Clubroot disease agent</name>
    <dbReference type="NCBI Taxonomy" id="37360"/>
    <lineage>
        <taxon>Eukaryota</taxon>
        <taxon>Sar</taxon>
        <taxon>Rhizaria</taxon>
        <taxon>Endomyxa</taxon>
        <taxon>Phytomyxea</taxon>
        <taxon>Plasmodiophorida</taxon>
        <taxon>Plasmodiophoridae</taxon>
        <taxon>Plasmodiophora</taxon>
    </lineage>
</organism>
<sequence>MPSAALPQVGIIESDLRSLSLESRKKYGEVKTAAERAILQLRPLQDANDEAQCLEGLRSDGIVRPFLLACATKHPPLVLMALNTLQRLSSCNALAPASLSMLVGTLRILSESTQQDVLLRILQTLSMVADPATFEAGEDAITQAIGICFRLHSSDMPIIYNTAAATLRQVISLVFERASKAQTSPPSLNDDTAVRALDSTEVTAQRLLVDLILLASGDPAQWLTTLHGEIPRTVLFEMISAIVKDYATFIKSRQAILDVVRNQLRPLLVRLLNAPCDFRLAVRLVHVVVNIVVSYHQILGSECEILMSIMIRYLEPEFPLWQRILTLEALKLLTDQPLLLVSLYNAFDGGPRNSKVFGSLAHALGRVTNQITLEDDKRAASQTLWRFHTEKSKGLDLLGENAAPDFDELYAITLATETLMNIVKTVSALLNKSTCEGALPPSLPAMIGSSWYPILAALTILLEHAYHDQQVEYYLMGCQSFSISCACLKQEAPFSEFLKSLCVVALPPGLRNLQDRAFDCQVPSEAGQWRFSAKNSQGMKCLFNVCYACATSISSSWILILTTLEKLETALVFNSSVNNDASSELALFNEATNRLLESSTLFDDATLMQLLSGLGSLALSSLANNATTENSNPDPSHLFPLVNFVKAVTSNLYRMGSLWDFAIEHLSAVLHSKHSALRAYGIQAIIRLVKSALKQFIDGPSSHVPEGVQPNFGDSQAMFILSLRVSLKGRFTDNGIAVLFALYEILQANGAALTDGWLSIIQILDDVIDQDVAEFVPLGFKIVQLIVDDFLDGFPRSSFPNLIHTIGLYGRQRLAANISFTSIGLLWQVSDHLIRTRPKHTDISAEDSLQLRLFSELQALCLDSRAELRNSAVQILHSTVVACGGHLEPSSWKSCREAVLFDLYHSLFDENGTKRCLDSETESGSQLGTEQLTGKPLMMVTHHSRDTAEKQWDETRVHALQGSARVFRQFFLFHKDVTGPAHWDAYLRFIRQAICRDSSEVAHQAIEALKEVLMSPGAVTALKGRRDLTKSVIDLFQGVVQHATERRTEVPFEIYTEVLECVASLIGESSTPTTSLFTVEDLLQFLQLADHLSSLLPTQARDRSSGARETPLQRATLQLIDRLVNVEASGDLYAPVIAQLVKYIYLPTPDDQMSDAANSTASSSAFAKRSMPILVTLFCQRCPVDVQGRQDLVVPMLGALHQILLATKCRSGDVDLCAAAVTTFASVAPVALAAANDVHQSSPDTVAPIWMQFFDTFKGFLSPQAPSSSDLDTSAQFESLQIQMVQVLCTQLLPKSPLAPSSVLEDLIRLLVETHEPRTVLGLKPAPSMQEPAGKVRLMQSMLQGVFALCHVPNHMPQLAAIAQPILLEHCKRRLHAFVNDDCRTGVRPLPRIRIEEIRCMLGQLLDLQTDPEGTTQRTHLKTLYGDLCDCVRIRDPALQELVRRNLLAVHLPVDIK</sequence>
<evidence type="ECO:0000259" key="6">
    <source>
        <dbReference type="Pfam" id="PF16213"/>
    </source>
</evidence>
<dbReference type="GO" id="GO:0015031">
    <property type="term" value="P:protein transport"/>
    <property type="evidence" value="ECO:0007669"/>
    <property type="project" value="UniProtKB-KW"/>
</dbReference>
<dbReference type="InterPro" id="IPR032817">
    <property type="entry name" value="Mon2_C"/>
</dbReference>
<evidence type="ECO:0000313" key="10">
    <source>
        <dbReference type="Proteomes" id="UP000290189"/>
    </source>
</evidence>
<evidence type="ECO:0000259" key="5">
    <source>
        <dbReference type="Pfam" id="PF16206"/>
    </source>
</evidence>
<reference evidence="8 10" key="2">
    <citation type="submission" date="2018-03" db="EMBL/GenBank/DDBJ databases">
        <authorList>
            <person name="Fogelqvist J."/>
        </authorList>
    </citation>
    <scope>NUCLEOTIDE SEQUENCE [LARGE SCALE GENOMIC DNA]</scope>
</reference>
<name>A0A0G4J026_PLABS</name>
<evidence type="ECO:0000313" key="9">
    <source>
        <dbReference type="Proteomes" id="UP000039324"/>
    </source>
</evidence>
<keyword evidence="3" id="KW-0653">Protein transport</keyword>
<protein>
    <recommendedName>
        <fullName evidence="11">Protein MON2 homolog</fullName>
    </recommendedName>
</protein>
<evidence type="ECO:0008006" key="11">
    <source>
        <dbReference type="Google" id="ProtNLM"/>
    </source>
</evidence>
<dbReference type="Pfam" id="PF16206">
    <property type="entry name" value="Mon2_C"/>
    <property type="match status" value="1"/>
</dbReference>
<dbReference type="InterPro" id="IPR032629">
    <property type="entry name" value="DCB_dom"/>
</dbReference>
<dbReference type="EMBL" id="OVEO01000002">
    <property type="protein sequence ID" value="SPQ93881.1"/>
    <property type="molecule type" value="Genomic_DNA"/>
</dbReference>
<feature type="domain" description="Mon2/Sec7/BIG1-like dimerisation and cyclophilin-binding" evidence="6">
    <location>
        <begin position="12"/>
        <end position="179"/>
    </location>
</feature>
<geneLocation type="mitochondrion" evidence="8"/>
<evidence type="ECO:0000313" key="8">
    <source>
        <dbReference type="EMBL" id="SPQ93881.1"/>
    </source>
</evidence>
<proteinExistence type="inferred from homology"/>
<dbReference type="Proteomes" id="UP000039324">
    <property type="component" value="Unassembled WGS sequence"/>
</dbReference>
<keyword evidence="2" id="KW-0813">Transport</keyword>
<evidence type="ECO:0000313" key="7">
    <source>
        <dbReference type="EMBL" id="CEP00626.1"/>
    </source>
</evidence>
<dbReference type="InterPro" id="IPR032691">
    <property type="entry name" value="Mon2/Sec7/BIG1-like_HUS"/>
</dbReference>
<dbReference type="PANTHER" id="PTHR10663">
    <property type="entry name" value="GUANYL-NUCLEOTIDE EXCHANGE FACTOR"/>
    <property type="match status" value="1"/>
</dbReference>
<dbReference type="OMA" id="AWRLCLN"/>
<dbReference type="PANTHER" id="PTHR10663:SF333">
    <property type="entry name" value="PROTEIN MON2 HOMOLOG"/>
    <property type="match status" value="1"/>
</dbReference>
<keyword evidence="9" id="KW-1185">Reference proteome</keyword>
<dbReference type="Pfam" id="PF12783">
    <property type="entry name" value="Sec7-like_HUS"/>
    <property type="match status" value="1"/>
</dbReference>
<dbReference type="STRING" id="37360.A0A0G4J026"/>
<evidence type="ECO:0000256" key="3">
    <source>
        <dbReference type="ARBA" id="ARBA00022927"/>
    </source>
</evidence>
<keyword evidence="8" id="KW-0496">Mitochondrion</keyword>
<dbReference type="OrthoDB" id="294853at2759"/>
<feature type="domain" description="Mon2 C-terminal" evidence="5">
    <location>
        <begin position="837"/>
        <end position="1021"/>
    </location>
</feature>
<dbReference type="InterPro" id="IPR016024">
    <property type="entry name" value="ARM-type_fold"/>
</dbReference>
<comment type="similarity">
    <text evidence="1">Belongs to the MON2 family.</text>
</comment>
<evidence type="ECO:0000256" key="2">
    <source>
        <dbReference type="ARBA" id="ARBA00022448"/>
    </source>
</evidence>
<evidence type="ECO:0000259" key="4">
    <source>
        <dbReference type="Pfam" id="PF12783"/>
    </source>
</evidence>
<evidence type="ECO:0000256" key="1">
    <source>
        <dbReference type="ARBA" id="ARBA00008144"/>
    </source>
</evidence>